<feature type="compositionally biased region" description="Acidic residues" evidence="1">
    <location>
        <begin position="723"/>
        <end position="734"/>
    </location>
</feature>
<feature type="compositionally biased region" description="Low complexity" evidence="1">
    <location>
        <begin position="487"/>
        <end position="500"/>
    </location>
</feature>
<dbReference type="EMBL" id="LN714485">
    <property type="protein sequence ID" value="CEL69550.1"/>
    <property type="molecule type" value="Genomic_DNA"/>
</dbReference>
<feature type="compositionally biased region" description="Basic and acidic residues" evidence="1">
    <location>
        <begin position="735"/>
        <end position="752"/>
    </location>
</feature>
<proteinExistence type="predicted"/>
<accession>A0A0F7UM15</accession>
<feature type="region of interest" description="Disordered" evidence="1">
    <location>
        <begin position="718"/>
        <end position="807"/>
    </location>
</feature>
<feature type="compositionally biased region" description="Basic and acidic residues" evidence="1">
    <location>
        <begin position="538"/>
        <end position="556"/>
    </location>
</feature>
<evidence type="ECO:0000256" key="1">
    <source>
        <dbReference type="SAM" id="MobiDB-lite"/>
    </source>
</evidence>
<feature type="compositionally biased region" description="Low complexity" evidence="1">
    <location>
        <begin position="324"/>
        <end position="342"/>
    </location>
</feature>
<evidence type="ECO:0000313" key="3">
    <source>
        <dbReference type="EMBL" id="CEL69550.1"/>
    </source>
</evidence>
<feature type="region of interest" description="Disordered" evidence="1">
    <location>
        <begin position="174"/>
        <end position="223"/>
    </location>
</feature>
<feature type="compositionally biased region" description="Basic and acidic residues" evidence="1">
    <location>
        <begin position="1000"/>
        <end position="1047"/>
    </location>
</feature>
<sequence>MRYIECLQGWQQTPPVNISGFAMGGSRPVQKTVCRERHCARAWALAPSAPHLSPRRFARRFVNRPLCWFFLSASCVLVTLFGRPVAASLLSESNSRATTRVYRHPSSGFESVTSRGFAPPSEAAPFMNFSRRQTSPCSQVLPSRLGRGFCSSGRAVRHPPSLWSSLVDGLSPSQRMVGQEHDSAATRRQLAETCSSSQSKRRDNGRRGLPETSDSHQEDGGNAHGMNWRKAFFQPFLAFQFPASSWLFSPSVRFFPQSRSCSHKTWYSFLLPSCTFSSAPSSPGSRVRVRKGQEGNSWHYSPLELASALSDRRGEREPSPPPSSAARSASSPDAGPSGISSSEPRSIRAGTGFPGAASPLPAASTPFGDRRDRLLSRPSSRPEEPPSLQQPSHAKHQPTDSVKPRFSPDAENPRRRKSSTIRRPSPSSPSASLSALASPRAPSLAPPAARRPNARSGKLSPSSFPLSPPPSPLPSSAPSPFPPPSLSPSFPSHSPASPSAEVFHVEQRKKRLSSSSGDATSGSMQRQTPPEGSGETEGQERKGRTPAKTEKEDKGHRAGGNAESKADRPTMEECVELLQWLVSENVEVDASLLTVDAHAASLRLLLPHAATQFLPTQVQLRKEDYHPLRSFSPSTTDAESALEPRKKSPFAYVRHPLRLASQAGTSVGPTLPFTWTYSADKDSLSPEQIQVKRWELLRPGDHLRVRIDRVVTPDGREFVAAPAEDELPPESENDSQERRPESDSGEASHEEADGAGVAAARKSGDGEGGRRGSMETPASAPASGGKKGKKKGISLRIAFGWPPPNAKEELENWKKVKAEAERRLGSKDKENLTGERLKDGLEKLISQDIGWALPRLSPLEVTSYLPAHLTSPGLHPHPSELLNSNRNRGPSSLLQEKKTVLQEIRKAQKGEGSDETSPSREDAPDVGVAYTDSAGGSVEPSVRTPQTDRGVKSSGVHKPEKEWIPPLRPPSRQPHRSRIIGVFNNFLLVEVDVKKRKREKREVAERLEAEASRRAEGQIEERQEPSKQAETRDVSGTEAKGEDGMEAGKDTLAALLPIEEFGHILEWVRHREKVYTHRNTFTYGLTMRGNKPWQGFRFAEDEKTGRDDEIESKAPPSSIDLYFSCVQKFPLDLDFPATNSLSAFLPPVRGPPRSPAAGALAKIGTQAVLETANYLFGSRASSSSSVPFLPLPRVPARPPWVVVMSAHPPIPTEVAYMLFFHQPPNHLQAEVEKFHKFMEEREREHLADTLSLYKPYGEDGRIALERWNRAHRQTLRQRQTAGFPWWDERGEAAREGELQNVLGYYQYKMLLLAREQAKEEAALERMHNIVFIDRHGDALEDITHWVLDERKKRLTPKFVAQFVEDIEDRSAVLRRLDLTEPLRALIRERERLRRTDVSALPRLQERKELLTRQHRPTPRSTIENAVDIHPEARQRLLRLLDARIPFMDPIAWMRQIHEEKRRSRTGDPASPPLWEMFMLHARVNLQKAAPPDDIPSYDAWQKTEGAGRRKFKKQNAEGPMKHVVDPLEAMIDQLPEGASDFLHDSTDETVSTQTLRNLQRDLASSLLPRGSRREGMLDDYVSIKDLHPELPELTELAGGKAANQRCEVFLPLTDSLDEAGTQ</sequence>
<evidence type="ECO:0008006" key="4">
    <source>
        <dbReference type="Google" id="ProtNLM"/>
    </source>
</evidence>
<keyword evidence="2" id="KW-0812">Transmembrane</keyword>
<evidence type="ECO:0000256" key="2">
    <source>
        <dbReference type="SAM" id="Phobius"/>
    </source>
</evidence>
<feature type="region of interest" description="Disordered" evidence="1">
    <location>
        <begin position="999"/>
        <end position="1047"/>
    </location>
</feature>
<feature type="compositionally biased region" description="Polar residues" evidence="1">
    <location>
        <begin position="881"/>
        <end position="894"/>
    </location>
</feature>
<feature type="compositionally biased region" description="Basic and acidic residues" evidence="1">
    <location>
        <begin position="895"/>
        <end position="923"/>
    </location>
</feature>
<feature type="compositionally biased region" description="Pro residues" evidence="1">
    <location>
        <begin position="466"/>
        <end position="486"/>
    </location>
</feature>
<protein>
    <recommendedName>
        <fullName evidence="4">Transmembrane protein</fullName>
    </recommendedName>
</protein>
<feature type="region of interest" description="Disordered" evidence="1">
    <location>
        <begin position="867"/>
        <end position="976"/>
    </location>
</feature>
<feature type="transmembrane region" description="Helical" evidence="2">
    <location>
        <begin position="66"/>
        <end position="86"/>
    </location>
</feature>
<gene>
    <name evidence="3" type="ORF">BN1204_052570</name>
</gene>
<feature type="compositionally biased region" description="Low complexity" evidence="1">
    <location>
        <begin position="421"/>
        <end position="465"/>
    </location>
</feature>
<reference evidence="3" key="1">
    <citation type="journal article" date="2015" name="PLoS ONE">
        <title>Comprehensive Evaluation of Toxoplasma gondii VEG and Neospora caninum LIV Genomes with Tachyzoite Stage Transcriptome and Proteome Defines Novel Transcript Features.</title>
        <authorList>
            <person name="Ramaprasad A."/>
            <person name="Mourier T."/>
            <person name="Naeem R."/>
            <person name="Malas T.B."/>
            <person name="Moussa E."/>
            <person name="Panigrahi A."/>
            <person name="Vermont S.J."/>
            <person name="Otto T.D."/>
            <person name="Wastling J."/>
            <person name="Pain A."/>
        </authorList>
    </citation>
    <scope>NUCLEOTIDE SEQUENCE</scope>
    <source>
        <strain evidence="3">Liverpool</strain>
    </source>
</reference>
<name>A0A0F7UM15_NEOCL</name>
<feature type="compositionally biased region" description="Basic and acidic residues" evidence="1">
    <location>
        <begin position="200"/>
        <end position="221"/>
    </location>
</feature>
<keyword evidence="2" id="KW-1133">Transmembrane helix</keyword>
<keyword evidence="2" id="KW-0472">Membrane</keyword>
<organism evidence="3">
    <name type="scientific">Neospora caninum (strain Liverpool)</name>
    <dbReference type="NCBI Taxonomy" id="572307"/>
    <lineage>
        <taxon>Eukaryota</taxon>
        <taxon>Sar</taxon>
        <taxon>Alveolata</taxon>
        <taxon>Apicomplexa</taxon>
        <taxon>Conoidasida</taxon>
        <taxon>Coccidia</taxon>
        <taxon>Eucoccidiorida</taxon>
        <taxon>Eimeriorina</taxon>
        <taxon>Sarcocystidae</taxon>
        <taxon>Neospora</taxon>
    </lineage>
</organism>
<feature type="compositionally biased region" description="Basic and acidic residues" evidence="1">
    <location>
        <begin position="402"/>
        <end position="413"/>
    </location>
</feature>
<feature type="region of interest" description="Disordered" evidence="1">
    <location>
        <begin position="309"/>
        <end position="570"/>
    </location>
</feature>
<feature type="compositionally biased region" description="Basic and acidic residues" evidence="1">
    <location>
        <begin position="368"/>
        <end position="384"/>
    </location>
</feature>
<feature type="compositionally biased region" description="Low complexity" evidence="1">
    <location>
        <begin position="513"/>
        <end position="523"/>
    </location>
</feature>
<feature type="compositionally biased region" description="Basic and acidic residues" evidence="1">
    <location>
        <begin position="762"/>
        <end position="773"/>
    </location>
</feature>